<dbReference type="Proteomes" id="UP000824998">
    <property type="component" value="Unassembled WGS sequence"/>
</dbReference>
<dbReference type="EMBL" id="MU251505">
    <property type="protein sequence ID" value="KAG9233351.1"/>
    <property type="molecule type" value="Genomic_DNA"/>
</dbReference>
<protein>
    <submittedName>
        <fullName evidence="1">Glycogen debranching enzyme</fullName>
    </submittedName>
</protein>
<dbReference type="OrthoDB" id="2591256at2759"/>
<gene>
    <name evidence="1" type="ORF">BJ875DRAFT_505445</name>
</gene>
<proteinExistence type="predicted"/>
<organism evidence="1 2">
    <name type="scientific">Amylocarpus encephaloides</name>
    <dbReference type="NCBI Taxonomy" id="45428"/>
    <lineage>
        <taxon>Eukaryota</taxon>
        <taxon>Fungi</taxon>
        <taxon>Dikarya</taxon>
        <taxon>Ascomycota</taxon>
        <taxon>Pezizomycotina</taxon>
        <taxon>Leotiomycetes</taxon>
        <taxon>Helotiales</taxon>
        <taxon>Helotiales incertae sedis</taxon>
        <taxon>Amylocarpus</taxon>
    </lineage>
</organism>
<evidence type="ECO:0000313" key="1">
    <source>
        <dbReference type="EMBL" id="KAG9233351.1"/>
    </source>
</evidence>
<accession>A0A9P7YH57</accession>
<dbReference type="AlphaFoldDB" id="A0A9P7YH57"/>
<reference evidence="1" key="1">
    <citation type="journal article" date="2021" name="IMA Fungus">
        <title>Genomic characterization of three marine fungi, including Emericellopsis atlantica sp. nov. with signatures of a generalist lifestyle and marine biomass degradation.</title>
        <authorList>
            <person name="Hagestad O.C."/>
            <person name="Hou L."/>
            <person name="Andersen J.H."/>
            <person name="Hansen E.H."/>
            <person name="Altermark B."/>
            <person name="Li C."/>
            <person name="Kuhnert E."/>
            <person name="Cox R.J."/>
            <person name="Crous P.W."/>
            <person name="Spatafora J.W."/>
            <person name="Lail K."/>
            <person name="Amirebrahimi M."/>
            <person name="Lipzen A."/>
            <person name="Pangilinan J."/>
            <person name="Andreopoulos W."/>
            <person name="Hayes R.D."/>
            <person name="Ng V."/>
            <person name="Grigoriev I.V."/>
            <person name="Jackson S.A."/>
            <person name="Sutton T.D.S."/>
            <person name="Dobson A.D.W."/>
            <person name="Rama T."/>
        </authorList>
    </citation>
    <scope>NUCLEOTIDE SEQUENCE</scope>
    <source>
        <strain evidence="1">TRa018bII</strain>
    </source>
</reference>
<comment type="caution">
    <text evidence="1">The sequence shown here is derived from an EMBL/GenBank/DDBJ whole genome shotgun (WGS) entry which is preliminary data.</text>
</comment>
<evidence type="ECO:0000313" key="2">
    <source>
        <dbReference type="Proteomes" id="UP000824998"/>
    </source>
</evidence>
<keyword evidence="2" id="KW-1185">Reference proteome</keyword>
<name>A0A9P7YH57_9HELO</name>
<sequence length="724" mass="78554">MKICRRAPAFNRYYRTSSLLRRRWTCEGIGQPASLHLSASPDENYFYADCHSASQVVVTSPNPDSNLSIIGPRILVAWPAGNSGVVTYFAPANGINGTLGIKVVHPTSDSPLQPTYDPPSAKGNATVGVSALLEFNSSAVLSLAILGSIRTIRDFTEGPSMLYPRIQNAVNYSGGNGEVTLSRLWLDNATTTTISFSGDSSVTLHNATVRFEPGVYNFSASFDYPQPTRLSLTEVLSPASAGLIEQSPEQTTSLSFLSYTSKLTAGAWRSLTYLGRDSMIAALLLEPVLSEGEGGAIEAVLAAVLERINRTDGSVCHEETIGDHATWLNLQNNITSTAPLCDYNMIDTDYFLPVIMERYLVRNPVGRTRGDEFLGTMGSILPENSNLTYRELATINANKIVSLARPFTAPGNQTADNLRHLNDGQMVGEWRDSTYGIGGGRIPFDVNAALVPAALRSIASLSASGILDFNSSRINSDAQIWEDSTLELFEVSIPQATAQSLVENYTSRSGIPGLASQSDTIDSDVTFSSLALDGSNPPSKVEVMNTDDGFRHLLLNTTDQRQLTKFLNSTANNICRTFPAGLMTNVSMLVANPAYGGDPGYAANWTANADHGTVVWSWPLAMMARGLELQLLRCTSTSIPDFCHEKIVHQNVLNAYNILWDSLDANFNHLATEVWSWTYENGTFAYADLGALPPPAGSRPTESNLVQLWSLTFLAVRRNEGIGW</sequence>